<protein>
    <submittedName>
        <fullName evidence="2">Uncharacterized protein LOC100377432</fullName>
    </submittedName>
</protein>
<keyword evidence="1" id="KW-1185">Reference proteome</keyword>
<dbReference type="RefSeq" id="XP_002737551.2">
    <property type="nucleotide sequence ID" value="XM_002737505.2"/>
</dbReference>
<sequence>MTTHLTTTEIDSDAIWGDLRETQRNVVHFMCFESPLWLRAFQIGLKFITGPYFRQGMRKCVVSERMSEDDLGEHSPYRYIGKNLWPENTLEDNFPNGLPTSSEGKHVGMWPLRITHSGSYKIYSSDFTCSMMPTMVADINHSTTSIANTEKYIIFFKKDSRFARLLGDRVKSVVAEFVHHETFQGYIIYKVLESSGNPLEKYCEWVLEMYFSEGGLQPTTIHMGHIAAELDNDGYEVTYAGYKDVFTLKQEEIDKKK</sequence>
<reference evidence="2" key="1">
    <citation type="submission" date="2025-08" db="UniProtKB">
        <authorList>
            <consortium name="RefSeq"/>
        </authorList>
    </citation>
    <scope>IDENTIFICATION</scope>
    <source>
        <tissue evidence="2">Testes</tissue>
    </source>
</reference>
<dbReference type="Proteomes" id="UP000694865">
    <property type="component" value="Unplaced"/>
</dbReference>
<evidence type="ECO:0000313" key="1">
    <source>
        <dbReference type="Proteomes" id="UP000694865"/>
    </source>
</evidence>
<gene>
    <name evidence="2" type="primary">LOC100377432</name>
</gene>
<organism evidence="1 2">
    <name type="scientific">Saccoglossus kowalevskii</name>
    <name type="common">Acorn worm</name>
    <dbReference type="NCBI Taxonomy" id="10224"/>
    <lineage>
        <taxon>Eukaryota</taxon>
        <taxon>Metazoa</taxon>
        <taxon>Hemichordata</taxon>
        <taxon>Enteropneusta</taxon>
        <taxon>Harrimaniidae</taxon>
        <taxon>Saccoglossus</taxon>
    </lineage>
</organism>
<dbReference type="GeneID" id="100377432"/>
<name>A0ABM0GUD8_SACKO</name>
<evidence type="ECO:0000313" key="2">
    <source>
        <dbReference type="RefSeq" id="XP_002737551.2"/>
    </source>
</evidence>
<proteinExistence type="predicted"/>
<accession>A0ABM0GUD8</accession>